<dbReference type="Gene3D" id="1.50.10.10">
    <property type="match status" value="1"/>
</dbReference>
<dbReference type="InterPro" id="IPR012341">
    <property type="entry name" value="6hp_glycosidase-like_sf"/>
</dbReference>
<dbReference type="OrthoDB" id="9803461at2"/>
<comment type="caution">
    <text evidence="1">The sequence shown here is derived from an EMBL/GenBank/DDBJ whole genome shotgun (WGS) entry which is preliminary data.</text>
</comment>
<evidence type="ECO:0000313" key="1">
    <source>
        <dbReference type="EMBL" id="KRN09103.1"/>
    </source>
</evidence>
<sequence length="81" mass="9419">MMKFFITKEYIAGGYTLSGRQLSNYQSASFGAPIFYAAKDSQKYNKLIQMEKYIFMQKLEADNYYQSALITLASEKFLKNQ</sequence>
<dbReference type="RefSeq" id="WP_003687404.1">
    <property type="nucleotide sequence ID" value="NZ_AKKT01000015.1"/>
</dbReference>
<protein>
    <submittedName>
        <fullName evidence="1">Endoglucanase</fullName>
    </submittedName>
</protein>
<dbReference type="SUPFAM" id="SSF48208">
    <property type="entry name" value="Six-hairpin glycosidases"/>
    <property type="match status" value="1"/>
</dbReference>
<accession>J0L7Y8</accession>
<name>J0L7Y8_9LACO</name>
<reference evidence="1 2" key="1">
    <citation type="journal article" date="2015" name="Genome Announc.">
        <title>Expanding the biotechnology potential of lactobacilli through comparative genomics of 213 strains and associated genera.</title>
        <authorList>
            <person name="Sun Z."/>
            <person name="Harris H.M."/>
            <person name="McCann A."/>
            <person name="Guo C."/>
            <person name="Argimon S."/>
            <person name="Zhang W."/>
            <person name="Yang X."/>
            <person name="Jeffery I.B."/>
            <person name="Cooney J.C."/>
            <person name="Kagawa T.F."/>
            <person name="Liu W."/>
            <person name="Song Y."/>
            <person name="Salvetti E."/>
            <person name="Wrobel A."/>
            <person name="Rasinkangas P."/>
            <person name="Parkhill J."/>
            <person name="Rea M.C."/>
            <person name="O'Sullivan O."/>
            <person name="Ritari J."/>
            <person name="Douillard F.P."/>
            <person name="Paul Ross R."/>
            <person name="Yang R."/>
            <person name="Briner A.E."/>
            <person name="Felis G.E."/>
            <person name="de Vos W.M."/>
            <person name="Barrangou R."/>
            <person name="Klaenhammer T.R."/>
            <person name="Caufield P.W."/>
            <person name="Cui Y."/>
            <person name="Zhang H."/>
            <person name="O'Toole P.W."/>
        </authorList>
    </citation>
    <scope>NUCLEOTIDE SEQUENCE [LARGE SCALE GENOMIC DNA]</scope>
    <source>
        <strain evidence="1 2">DSM 20444</strain>
    </source>
</reference>
<dbReference type="InterPro" id="IPR008928">
    <property type="entry name" value="6-hairpin_glycosidase_sf"/>
</dbReference>
<keyword evidence="2" id="KW-1185">Reference proteome</keyword>
<evidence type="ECO:0000313" key="2">
    <source>
        <dbReference type="Proteomes" id="UP000050898"/>
    </source>
</evidence>
<dbReference type="PATRIC" id="fig|1046596.6.peg.1500"/>
<dbReference type="AlphaFoldDB" id="J0L7Y8"/>
<proteinExistence type="predicted"/>
<dbReference type="GO" id="GO:0005975">
    <property type="term" value="P:carbohydrate metabolic process"/>
    <property type="evidence" value="ECO:0007669"/>
    <property type="project" value="InterPro"/>
</dbReference>
<organism evidence="1 2">
    <name type="scientific">Liquorilactobacillus mali KCTC 3596 = DSM 20444</name>
    <dbReference type="NCBI Taxonomy" id="1046596"/>
    <lineage>
        <taxon>Bacteria</taxon>
        <taxon>Bacillati</taxon>
        <taxon>Bacillota</taxon>
        <taxon>Bacilli</taxon>
        <taxon>Lactobacillales</taxon>
        <taxon>Lactobacillaceae</taxon>
        <taxon>Liquorilactobacillus</taxon>
    </lineage>
</organism>
<dbReference type="Proteomes" id="UP000050898">
    <property type="component" value="Unassembled WGS sequence"/>
</dbReference>
<dbReference type="GeneID" id="98316031"/>
<gene>
    <name evidence="1" type="ORF">FD00_GL001417</name>
</gene>
<dbReference type="EMBL" id="AYYH01000034">
    <property type="protein sequence ID" value="KRN09103.1"/>
    <property type="molecule type" value="Genomic_DNA"/>
</dbReference>